<feature type="domain" description="Vacuolar protein sorting-associated protein 13 VPS13 adaptor binding" evidence="6">
    <location>
        <begin position="2019"/>
        <end position="2370"/>
    </location>
</feature>
<dbReference type="InterPro" id="IPR026854">
    <property type="entry name" value="VPS13_N"/>
</dbReference>
<proteinExistence type="inferred from homology"/>
<dbReference type="GO" id="GO:0045053">
    <property type="term" value="P:protein retention in Golgi apparatus"/>
    <property type="evidence" value="ECO:0007669"/>
    <property type="project" value="TreeGrafter"/>
</dbReference>
<reference evidence="8" key="1">
    <citation type="journal article" date="2017" name="Nature">
        <title>The genome of Chenopodium quinoa.</title>
        <authorList>
            <person name="Jarvis D.E."/>
            <person name="Ho Y.S."/>
            <person name="Lightfoot D.J."/>
            <person name="Schmoeckel S.M."/>
            <person name="Li B."/>
            <person name="Borm T.J.A."/>
            <person name="Ohyanagi H."/>
            <person name="Mineta K."/>
            <person name="Michell C.T."/>
            <person name="Saber N."/>
            <person name="Kharbatia N.M."/>
            <person name="Rupper R.R."/>
            <person name="Sharp A.R."/>
            <person name="Dally N."/>
            <person name="Boughton B.A."/>
            <person name="Woo Y.H."/>
            <person name="Gao G."/>
            <person name="Schijlen E.G.W.M."/>
            <person name="Guo X."/>
            <person name="Momin A.A."/>
            <person name="Negrao S."/>
            <person name="Al-Babili S."/>
            <person name="Gehring C."/>
            <person name="Roessner U."/>
            <person name="Jung C."/>
            <person name="Murphy K."/>
            <person name="Arold S.T."/>
            <person name="Gojobori T."/>
            <person name="van der Linden C.G."/>
            <person name="van Loo E.N."/>
            <person name="Jellen E.N."/>
            <person name="Maughan P.J."/>
            <person name="Tester M."/>
        </authorList>
    </citation>
    <scope>NUCLEOTIDE SEQUENCE [LARGE SCALE GENOMIC DNA]</scope>
    <source>
        <strain evidence="8">cv. PI 614886</strain>
    </source>
</reference>
<feature type="region of interest" description="Disordered" evidence="4">
    <location>
        <begin position="418"/>
        <end position="445"/>
    </location>
</feature>
<dbReference type="Pfam" id="PF25037">
    <property type="entry name" value="VPS13_C"/>
    <property type="match status" value="1"/>
</dbReference>
<dbReference type="Proteomes" id="UP000596660">
    <property type="component" value="Unplaced"/>
</dbReference>
<dbReference type="OMA" id="CEWQYTF"/>
<evidence type="ECO:0000313" key="9">
    <source>
        <dbReference type="Proteomes" id="UP000596660"/>
    </source>
</evidence>
<sequence length="3527" mass="393960">MFEGPVRQLLLGYLGKYIKDFHQQQLKITLDEIVLKDVQLILEAFDYLQLPVALKQCHVGRLRIGISWKKLSWESWDPIVISLELEDVHFCAGPRDDHEWSVDAVERRELAAKKAKLAAAELAKLSRRVCGQSLISHVTGRVIFCFVIAILDSIQVSMRNVHIVYCDTESPSLMVVLSEHLSALLSPVLPSDLDEIKPLSSKARGGQVNKTVEIYGLGIYCCTLEGFLNSLNANVIKENVLWQYATTNVDKYDYLVTPFDLSLQVTKSGKLELDAPQYSVAAELTKLVMTINPTQLQHILKFSDYICTCQLREKYGRYRPWDCPLSKKVKGWQKVWWRYAKESVIFDVRKRRKKTSWWYLGQKLVHLRKYVNLYKVKLDFLQREQPVDQDTQFKLEQMEKDVDLEDILRFRSIAEQELEDSQSSVSSDAIEGSSPAEDGPDDEVSTVKSRGWLNWLSRGVLGAGGTDDSSQFSGVVSDEVLKDICKATKFQPMPNVNLASSGVAFLFAVNFHISEMSISMNSSKLGQEIAELSSCANQIEFNVWEESTTILAKVGSAKVTSSSKQMALLQMKKVFNGENGLLSGTSPSSIEVDIALKNQMAESMFRVKVQPVEIYCDLESLLPFGEFFSVMGSHKSLQQRFVSSVVTVKRSGDSHRLTSANCCAMVVAMKVNGGGLGTVAAGLWLLFVARTVAAGFWMLNGFVLLSLNGIKDASCRLQSKAECVRSGRQRVVWDVNFVNVSISFPWKNANSESCSLTVQTNGLWVSSNLNISSVSLKKKDQYQISLMKSLLGREDGDEILNALPLDIYDHYEVSMGDFQVTLNDPVLPQGLSVVEKFSVSVSLAHCIIPDEMMLKQLEARFILSSLHVHFSAVIHNAFLSLAEHIHLLSSNSKQVLETSSQLPNTSSCYPTMPFHFSIAANLELFNLEVDLGDCQNNIFMMLSLRNVNLKFAHSQVEDCWVSIRVIKIFSYRQMDNRKIICSSRMTGDEDILHQQTVRSENGGDRDWNELMNGCFLLHYVADTSGQLTNHRCTLYLSDIDFHCYPDIVQLLVGFFEKLMLNGSGVDKNSLYQESNSTNALTSNLQRFGVSNFCENGQAEWANIPLDRFPFISIRNSGRLRDLDSAIIIPEWMNIKMGEKNVGNLDCKKNLKTPFVKAPEPGSITIPVGKASISSNSDQFDVLSSVEGLTLFSEWWTCNFQEFLWGPTHPNIFPVLNIRIRRGSAYHMNSDLEISFGIQHVCCVLPPEYLAILIGYFTLPDWSSNDGEHQATEKYDHIDTDYHGSIVYKFEIIESVLISPVESNKKQFLKLDIPQLYCSFIEDDALEKASISVFSEFSIQEDEVADRAHSLNMFGRDLHLSFLTLKDFGSEISVSDKNSENESCTLVHSLGVDLWLRLSENSVSQSSMYILTKIACCELNAEDSNFICGFGAFTEVIDQYALVDKKSQYFKSDIPGFFELINSLKDINSGNPEDSSMAVTEIRCCVTSMAVNLISLKRDSNSRDVIGRLELDFILSATLQSDLLLCLDIQISTLLLSASHKSIRLAQCLSDSACASVRDICLSANQQYVIDLHIAIPSLDIWLHLSDWVTVIDHVYSCFLQYPQGSVGDTTGRGELSEQTSLQSQTLSLPGSNRLGDNAVSVVVKSKNINVSCHIPLWVSENAIAQSDYLESHGLNSETHNSLSGGKDTKFLTVTLQSRSFELQVNGRNLNLKSDFEKLTGSVGICESGSVQSWPFFQLFQLGIDMHICEYEEVQIGVKVQVHCEAFDVWLSQQVFYFWQCIEFGTAEANSEITFRTFDLKLQLKKASLLLTDGRLSGNGPLIELLMKDLFFLVENTTNFSAEGDLLVNYNNIHKVMWEPLLEPWSFQVTMTRNYDKDAPLGCGNITDVLLESTTQLNINITKSLCEVVLRAMEMIKESRDLVQTYEVPKSQRLQNLQCIDNLCTRRYASYTIHNMTSLPFVFHVHQGLGHSENVDVSTSAYKNTVQPGASIPIYINGTLEEPAFSDRPASSSEGHSKKLSSKAGHSFMTIQFEGTSESSEPISMDLVGLTYFDVNFSNDNKRADANIGLLVPVVFDVSLQRYSKLIRLYSTVIFKNSTSMPLQLRFDIPFGMSSKIVDSIKPGDEFPLPLHLAEAGHMMWRPNGNNYMWCEVHNLSMILSPENRSGFLRYLACNPFHPSNYLFRCCLSVQDISLSLSGRLRRSPCLSSSLKQSVTACDQPQQHKRSKTRFIHRVTLTTPLTVKNYLPHPMSVTIEGGGATLTTVVKEVEASFFHVDSSHDLGVTFNIAGFGPAAVKFPRAETFSATAKPSGTVLSLTETMALSADLSDGSIYVVVEKMMDSLSGARELCISVPFLLYNCTGFALTVSRSDHELQGNHCIVPTCYDSTEQGLFIDQKDGLHLLPSEDKPHPRALNYDSESYLSKKHVIPSKKFVNPHSGIILTQSSVSHGTLYHQSVNQMDLVEQEDSQNNLTRNSDIDNQSEFKVSNVSNNECLKAIPVMYSPDPSSVASEIMVKVTRYPAEYPIENLPSSSWSSPFFLVAPSGSTAVLVPEPSSSSASVISVTSHLLDTPLMGRTRAITFQPRYVISNACSKPLWYKQKDTDFLVRLGIGQHSHLHWIDTTRELLLTACFDETGFQNADVIQDEKIIDNAIGKSGTNFILLSDDDTGFMPYRIDNFTKETLRIYQQKCETLETIVHPYTSCPYAWDEPFFPHRLIVEIPGKRTLGRLGPYTLDDVKEYPPINTLFENKFSFHAEKLDNANIFTSIQHIPCSFFLISIFYFIFLDGKQRHEKTLLSSVRAEGAIKVLSIIDSSCHVLEEVKSPSSISSGKKENKGVEMNIDYKEKVSVKISFIGISLMDSSPQELLYASAKDIRFDFLQSVERQSFSFQILSLQIDNQLRGTPYPVVLSFDEDFKGSLVSQMRNKDGGAKTKIESMMTYAVGISSEPKICLAASKWRNKEMMLLSFEYISLRIGDLSLELDLELLLKLLEFIKAILLLNSDNPSSVTVNDDLCKLGVVDRSFSFAPQNSEYLQTNGDNQFPKNLYTLSDNHTNTPLLPEVVPIGAPWQKIFLLARRQDKIYVEAFSLAPVKMTLSFSSNPWMLKSAGLSSGESLIHRGIMALADVEGAQVCLKELTITHHMASWGSIQEILLKHYSRQFLHEMYKVFGSAGVIGNPMGFARRVGLGVKDFFSVPAKGALQSPSGLISGMAQGTSSLLSNTLYAMSDTATQFSKAAHKGIVAFTFDNHDASKLEQQRVVTSSRSKGVINELFEGLTGLLQSPIKGAEKHGLPGVLSGFALGVTGLVAKPAASVLEATGRTAQSIRNRSRLYRTGPHHLRVRLPRALSAELPLGCYSWDEAIGTAVLLEVDGSKFRDEVLVMCKALQVAGEFVVLTEKLILIIECSSLVDLGKSVFQGIVAEPEWKLVAEIALESVIHHKIDGKVMHIVGSSSEALIGKSQHHHHRWTGGRMKLWSKSPNPLPLFQTDLEFASKEEAEYFLEVLSSIIKKGREQGWGKMYLLHQSNLRK</sequence>
<evidence type="ECO:0000313" key="8">
    <source>
        <dbReference type="EnsemblPlants" id="AUR62013467-RA:cds"/>
    </source>
</evidence>
<evidence type="ECO:0000259" key="5">
    <source>
        <dbReference type="Pfam" id="PF12624"/>
    </source>
</evidence>
<keyword evidence="9" id="KW-1185">Reference proteome</keyword>
<dbReference type="Pfam" id="PF25036">
    <property type="entry name" value="VPS13_VAB"/>
    <property type="match status" value="2"/>
</dbReference>
<dbReference type="InterPro" id="IPR009543">
    <property type="entry name" value="VPS13_VAB"/>
</dbReference>
<dbReference type="InterPro" id="IPR056748">
    <property type="entry name" value="VPS13-like_C"/>
</dbReference>
<dbReference type="EnsemblPlants" id="AUR62013467-RA">
    <property type="protein sequence ID" value="AUR62013467-RA:cds"/>
    <property type="gene ID" value="AUR62013467"/>
</dbReference>
<reference evidence="8" key="2">
    <citation type="submission" date="2021-03" db="UniProtKB">
        <authorList>
            <consortium name="EnsemblPlants"/>
        </authorList>
    </citation>
    <scope>IDENTIFICATION</scope>
</reference>
<comment type="similarity">
    <text evidence="1">Belongs to the VPS13 family.</text>
</comment>
<keyword evidence="3" id="KW-0445">Lipid transport</keyword>
<evidence type="ECO:0000256" key="3">
    <source>
        <dbReference type="ARBA" id="ARBA00023055"/>
    </source>
</evidence>
<dbReference type="PANTHER" id="PTHR16166">
    <property type="entry name" value="VACUOLAR PROTEIN SORTING-ASSOCIATED PROTEIN VPS13"/>
    <property type="match status" value="1"/>
</dbReference>
<keyword evidence="2" id="KW-0813">Transport</keyword>
<dbReference type="GO" id="GO:0006869">
    <property type="term" value="P:lipid transport"/>
    <property type="evidence" value="ECO:0007669"/>
    <property type="project" value="UniProtKB-KW"/>
</dbReference>
<dbReference type="Gramene" id="AUR62013467-RA">
    <property type="protein sequence ID" value="AUR62013467-RA:cds"/>
    <property type="gene ID" value="AUR62013467"/>
</dbReference>
<organism evidence="8 9">
    <name type="scientific">Chenopodium quinoa</name>
    <name type="common">Quinoa</name>
    <dbReference type="NCBI Taxonomy" id="63459"/>
    <lineage>
        <taxon>Eukaryota</taxon>
        <taxon>Viridiplantae</taxon>
        <taxon>Streptophyta</taxon>
        <taxon>Embryophyta</taxon>
        <taxon>Tracheophyta</taxon>
        <taxon>Spermatophyta</taxon>
        <taxon>Magnoliopsida</taxon>
        <taxon>eudicotyledons</taxon>
        <taxon>Gunneridae</taxon>
        <taxon>Pentapetalae</taxon>
        <taxon>Caryophyllales</taxon>
        <taxon>Chenopodiaceae</taxon>
        <taxon>Chenopodioideae</taxon>
        <taxon>Atripliceae</taxon>
        <taxon>Chenopodium</taxon>
    </lineage>
</organism>
<evidence type="ECO:0000256" key="4">
    <source>
        <dbReference type="SAM" id="MobiDB-lite"/>
    </source>
</evidence>
<dbReference type="InterPro" id="IPR026847">
    <property type="entry name" value="VPS13"/>
</dbReference>
<accession>A0A803LHM0</accession>
<dbReference type="GO" id="GO:0006623">
    <property type="term" value="P:protein targeting to vacuole"/>
    <property type="evidence" value="ECO:0007669"/>
    <property type="project" value="TreeGrafter"/>
</dbReference>
<feature type="domain" description="Chorein N-terminal" evidence="5">
    <location>
        <begin position="1"/>
        <end position="563"/>
    </location>
</feature>
<evidence type="ECO:0000256" key="1">
    <source>
        <dbReference type="ARBA" id="ARBA00006545"/>
    </source>
</evidence>
<dbReference type="PANTHER" id="PTHR16166:SF143">
    <property type="entry name" value="PROTEIN SORTING-ASSOCIATED PROTEIN, PUTATIVE (DUF1162)-RELATED"/>
    <property type="match status" value="1"/>
</dbReference>
<name>A0A803LHM0_CHEQI</name>
<evidence type="ECO:0000259" key="7">
    <source>
        <dbReference type="Pfam" id="PF25037"/>
    </source>
</evidence>
<protein>
    <submittedName>
        <fullName evidence="8">Uncharacterized protein</fullName>
    </submittedName>
</protein>
<feature type="domain" description="Vacuolar protein sorting-associated protein 13 VPS13 adaptor binding" evidence="6">
    <location>
        <begin position="2479"/>
        <end position="2710"/>
    </location>
</feature>
<dbReference type="Pfam" id="PF12624">
    <property type="entry name" value="VPS13_N"/>
    <property type="match status" value="1"/>
</dbReference>
<evidence type="ECO:0000259" key="6">
    <source>
        <dbReference type="Pfam" id="PF25036"/>
    </source>
</evidence>
<evidence type="ECO:0000256" key="2">
    <source>
        <dbReference type="ARBA" id="ARBA00022448"/>
    </source>
</evidence>
<feature type="domain" description="Intermembrane lipid transfer protein VPS13-like C-terminal" evidence="7">
    <location>
        <begin position="3339"/>
        <end position="3407"/>
    </location>
</feature>